<feature type="compositionally biased region" description="Basic residues" evidence="1">
    <location>
        <begin position="12"/>
        <end position="23"/>
    </location>
</feature>
<reference evidence="2 3" key="1">
    <citation type="submission" date="2019-02" db="EMBL/GenBank/DDBJ databases">
        <title>Deep-cultivation of Planctomycetes and their phenomic and genomic characterization uncovers novel biology.</title>
        <authorList>
            <person name="Wiegand S."/>
            <person name="Jogler M."/>
            <person name="Boedeker C."/>
            <person name="Pinto D."/>
            <person name="Vollmers J."/>
            <person name="Rivas-Marin E."/>
            <person name="Kohn T."/>
            <person name="Peeters S.H."/>
            <person name="Heuer A."/>
            <person name="Rast P."/>
            <person name="Oberbeckmann S."/>
            <person name="Bunk B."/>
            <person name="Jeske O."/>
            <person name="Meyerdierks A."/>
            <person name="Storesund J.E."/>
            <person name="Kallscheuer N."/>
            <person name="Luecker S."/>
            <person name="Lage O.M."/>
            <person name="Pohl T."/>
            <person name="Merkel B.J."/>
            <person name="Hornburger P."/>
            <person name="Mueller R.-W."/>
            <person name="Bruemmer F."/>
            <person name="Labrenz M."/>
            <person name="Spormann A.M."/>
            <person name="Op Den Camp H."/>
            <person name="Overmann J."/>
            <person name="Amann R."/>
            <person name="Jetten M.S.M."/>
            <person name="Mascher T."/>
            <person name="Medema M.H."/>
            <person name="Devos D.P."/>
            <person name="Kaster A.-K."/>
            <person name="Ovreas L."/>
            <person name="Rohde M."/>
            <person name="Galperin M.Y."/>
            <person name="Jogler C."/>
        </authorList>
    </citation>
    <scope>NUCLEOTIDE SEQUENCE [LARGE SCALE GENOMIC DNA]</scope>
    <source>
        <strain evidence="2 3">Poly59</strain>
    </source>
</reference>
<gene>
    <name evidence="2" type="ORF">Poly59_04600</name>
</gene>
<protein>
    <submittedName>
        <fullName evidence="2">Uncharacterized protein</fullName>
    </submittedName>
</protein>
<comment type="caution">
    <text evidence="2">The sequence shown here is derived from an EMBL/GenBank/DDBJ whole genome shotgun (WGS) entry which is preliminary data.</text>
</comment>
<dbReference type="AlphaFoldDB" id="A0A5C6F767"/>
<keyword evidence="3" id="KW-1185">Reference proteome</keyword>
<dbReference type="Proteomes" id="UP000317977">
    <property type="component" value="Unassembled WGS sequence"/>
</dbReference>
<proteinExistence type="predicted"/>
<evidence type="ECO:0000256" key="1">
    <source>
        <dbReference type="SAM" id="MobiDB-lite"/>
    </source>
</evidence>
<name>A0A5C6F767_9BACT</name>
<feature type="region of interest" description="Disordered" evidence="1">
    <location>
        <begin position="1"/>
        <end position="27"/>
    </location>
</feature>
<organism evidence="2 3">
    <name type="scientific">Rubripirellula reticaptiva</name>
    <dbReference type="NCBI Taxonomy" id="2528013"/>
    <lineage>
        <taxon>Bacteria</taxon>
        <taxon>Pseudomonadati</taxon>
        <taxon>Planctomycetota</taxon>
        <taxon>Planctomycetia</taxon>
        <taxon>Pirellulales</taxon>
        <taxon>Pirellulaceae</taxon>
        <taxon>Rubripirellula</taxon>
    </lineage>
</organism>
<evidence type="ECO:0000313" key="3">
    <source>
        <dbReference type="Proteomes" id="UP000317977"/>
    </source>
</evidence>
<sequence length="227" mass="25134">MAAKNRALCKASRAHKRHNRNNRNNRFSYAGDNAFLSDKASELAQVCLTDVLGFFASLSQVGPVELPGGGFDAEGSVLPNQHPPHGILNSMAVSSSTTDQTASTEDKNIITLDRRGKDRRDAKAEAVDTGVIKSPRRKQQRRRHIDPTTCERDYSGQEIEFMKAMDDYKRDSGRMFPTCSEVLEVIRSLGYCQLTDDQADQLGLVADPAFEAQSSEESLDDDFDDEA</sequence>
<accession>A0A5C6F767</accession>
<dbReference type="EMBL" id="SJPX01000001">
    <property type="protein sequence ID" value="TWU57553.1"/>
    <property type="molecule type" value="Genomic_DNA"/>
</dbReference>
<evidence type="ECO:0000313" key="2">
    <source>
        <dbReference type="EMBL" id="TWU57553.1"/>
    </source>
</evidence>